<dbReference type="PANTHER" id="PTHR30061:SF50">
    <property type="entry name" value="MALTOSE_MALTODEXTRIN-BINDING PERIPLASMIC PROTEIN"/>
    <property type="match status" value="1"/>
</dbReference>
<dbReference type="CDD" id="cd13585">
    <property type="entry name" value="PBP2_TMBP_like"/>
    <property type="match status" value="1"/>
</dbReference>
<feature type="chain" id="PRO_5038630132" evidence="4">
    <location>
        <begin position="22"/>
        <end position="419"/>
    </location>
</feature>
<dbReference type="GO" id="GO:0015768">
    <property type="term" value="P:maltose transport"/>
    <property type="evidence" value="ECO:0007669"/>
    <property type="project" value="TreeGrafter"/>
</dbReference>
<keyword evidence="6" id="KW-1185">Reference proteome</keyword>
<organism evidence="5 6">
    <name type="scientific">Actinospica robiniae DSM 44927</name>
    <dbReference type="NCBI Taxonomy" id="479430"/>
    <lineage>
        <taxon>Bacteria</taxon>
        <taxon>Bacillati</taxon>
        <taxon>Actinomycetota</taxon>
        <taxon>Actinomycetes</taxon>
        <taxon>Catenulisporales</taxon>
        <taxon>Actinospicaceae</taxon>
        <taxon>Actinospica</taxon>
    </lineage>
</organism>
<dbReference type="HOGENOM" id="CLU_031285_10_5_11"/>
<evidence type="ECO:0000313" key="6">
    <source>
        <dbReference type="Proteomes" id="UP000019485"/>
    </source>
</evidence>
<dbReference type="PROSITE" id="PS51257">
    <property type="entry name" value="PROKAR_LIPOPROTEIN"/>
    <property type="match status" value="1"/>
</dbReference>
<dbReference type="PANTHER" id="PTHR30061">
    <property type="entry name" value="MALTOSE-BINDING PERIPLASMIC PROTEIN"/>
    <property type="match status" value="1"/>
</dbReference>
<accession>W9DW59</accession>
<proteinExistence type="inferred from homology"/>
<dbReference type="OrthoDB" id="2644341at2"/>
<dbReference type="SUPFAM" id="SSF53850">
    <property type="entry name" value="Periplasmic binding protein-like II"/>
    <property type="match status" value="1"/>
</dbReference>
<dbReference type="Proteomes" id="UP000019485">
    <property type="component" value="Unassembled WGS sequence"/>
</dbReference>
<keyword evidence="3 4" id="KW-0732">Signal</keyword>
<keyword evidence="2" id="KW-0813">Transport</keyword>
<comment type="similarity">
    <text evidence="1">Belongs to the bacterial solute-binding protein 1 family.</text>
</comment>
<sequence>MRSKKIAALAASLALVATAAAACSSSKTSTSSGGKTTLSYAIWDQTQQPAMQKIITAFEQQNPDITVKIQLTPYADYFTKLQTAASGGSAPDVFWMNGPNFQLYAANGQLMSLTSASIKTADYPSSLVSLYTYDNTLYGVPKDFDTVGLWYNKALFKAAGVADPTANWTWADFQSAAAKLTNKAKGVYAVGATLEGQEDYYDTIFQAGGQVISADGKSSGYGSPASISGLEFWTNLIGKGESPSLAQMNDTATIDMFESGKLAMYWGGSWDANAFAQNANTKDNVDVTVLPEGVKRATVIHGLANVVYAKTAHPQQAEKFVQFLGSQQAADIEAGTGTVIPAFNDTQQAWVKSYPQYNLQSFLDELPYAVPYPISKDTAAWNTLEANLLAKAWNLSEPTPTVAAQLATQMNQALAKEGS</sequence>
<dbReference type="GO" id="GO:0055052">
    <property type="term" value="C:ATP-binding cassette (ABC) transporter complex, substrate-binding subunit-containing"/>
    <property type="evidence" value="ECO:0007669"/>
    <property type="project" value="TreeGrafter"/>
</dbReference>
<dbReference type="Gene3D" id="3.40.190.10">
    <property type="entry name" value="Periplasmic binding protein-like II"/>
    <property type="match status" value="1"/>
</dbReference>
<gene>
    <name evidence="5" type="ORF">ActroDRAFT_0070</name>
</gene>
<dbReference type="EMBL" id="AZAN01000001">
    <property type="protein sequence ID" value="ETA71049.1"/>
    <property type="molecule type" value="Genomic_DNA"/>
</dbReference>
<dbReference type="GO" id="GO:1901982">
    <property type="term" value="F:maltose binding"/>
    <property type="evidence" value="ECO:0007669"/>
    <property type="project" value="TreeGrafter"/>
</dbReference>
<evidence type="ECO:0000256" key="4">
    <source>
        <dbReference type="SAM" id="SignalP"/>
    </source>
</evidence>
<feature type="signal peptide" evidence="4">
    <location>
        <begin position="1"/>
        <end position="21"/>
    </location>
</feature>
<dbReference type="PATRIC" id="fig|479430.3.peg.74"/>
<name>W9DW59_9ACTN</name>
<dbReference type="GO" id="GO:0042956">
    <property type="term" value="P:maltodextrin transmembrane transport"/>
    <property type="evidence" value="ECO:0007669"/>
    <property type="project" value="TreeGrafter"/>
</dbReference>
<evidence type="ECO:0000256" key="3">
    <source>
        <dbReference type="ARBA" id="ARBA00022729"/>
    </source>
</evidence>
<protein>
    <submittedName>
        <fullName evidence="5">Carbohydrate ABC transporter substrate-binding protein, CUT1 family</fullName>
    </submittedName>
</protein>
<reference evidence="5 6" key="1">
    <citation type="submission" date="2013-08" db="EMBL/GenBank/DDBJ databases">
        <authorList>
            <consortium name="DOE Joint Genome Institute"/>
            <person name="Eisen J."/>
            <person name="Huntemann M."/>
            <person name="Han J."/>
            <person name="Chen A."/>
            <person name="Kyrpides N."/>
            <person name="Mavromatis K."/>
            <person name="Markowitz V."/>
            <person name="Palaniappan K."/>
            <person name="Ivanova N."/>
            <person name="Schaumberg A."/>
            <person name="Pati A."/>
            <person name="Liolios K."/>
            <person name="Nordberg H.P."/>
            <person name="Cantor M.N."/>
            <person name="Hua S.X."/>
            <person name="Woyke T."/>
        </authorList>
    </citation>
    <scope>NUCLEOTIDE SEQUENCE [LARGE SCALE GENOMIC DNA]</scope>
    <source>
        <strain evidence="5 6">DSM 44927</strain>
    </source>
</reference>
<dbReference type="Pfam" id="PF01547">
    <property type="entry name" value="SBP_bac_1"/>
    <property type="match status" value="1"/>
</dbReference>
<evidence type="ECO:0000313" key="5">
    <source>
        <dbReference type="EMBL" id="ETA71049.1"/>
    </source>
</evidence>
<evidence type="ECO:0000256" key="1">
    <source>
        <dbReference type="ARBA" id="ARBA00008520"/>
    </source>
</evidence>
<evidence type="ECO:0000256" key="2">
    <source>
        <dbReference type="ARBA" id="ARBA00022448"/>
    </source>
</evidence>
<dbReference type="RefSeq" id="WP_034260361.1">
    <property type="nucleotide sequence ID" value="NZ_KI632511.1"/>
</dbReference>
<comment type="caution">
    <text evidence="5">The sequence shown here is derived from an EMBL/GenBank/DDBJ whole genome shotgun (WGS) entry which is preliminary data.</text>
</comment>
<dbReference type="InterPro" id="IPR006059">
    <property type="entry name" value="SBP"/>
</dbReference>
<dbReference type="AlphaFoldDB" id="W9DW59"/>